<dbReference type="PATRIC" id="fig|273677.3.peg.1745"/>
<dbReference type="Proteomes" id="UP000024001">
    <property type="component" value="Unassembled WGS sequence"/>
</dbReference>
<gene>
    <name evidence="2" type="ORF">BW34_01762</name>
</gene>
<name>A0A031FVY4_9MICO</name>
<evidence type="ECO:0000313" key="3">
    <source>
        <dbReference type="Proteomes" id="UP000024001"/>
    </source>
</evidence>
<dbReference type="EMBL" id="JFYO01000005">
    <property type="protein sequence ID" value="EZP27770.1"/>
    <property type="molecule type" value="Genomic_DNA"/>
</dbReference>
<feature type="domain" description="NADP-dependent oxidoreductase" evidence="1">
    <location>
        <begin position="18"/>
        <end position="300"/>
    </location>
</feature>
<dbReference type="PANTHER" id="PTHR43364">
    <property type="entry name" value="NADH-SPECIFIC METHYLGLYOXAL REDUCTASE-RELATED"/>
    <property type="match status" value="1"/>
</dbReference>
<protein>
    <submittedName>
        <fullName evidence="2">Oxidoreductase</fullName>
    </submittedName>
</protein>
<sequence length="312" mass="34394">MMRLVPLGPTDQQVPNVVAGMMRIEEMTDEAIRDLYEGCRAAGVDFFDHADLYGSSRHGCERRFSEALRLSSAERDEITLQTKTGIVADDWHFDHSYEHIVTSAEESLRALGTDRLDVLLLHRPDALVEPDEVARAFDHLESSGKVRAFGVSNHTPRQIDLLKTAVRQPIVANQVQLSITHSTIVAQGLAANMAGEDDSITRDGGGLVDYSRINRITLQAWSPFQKNFFDGVIFGAPEYPELNELLDRLAAKYDVTPTAIATAWITRHPAHMQVVLGTTNPQRVADAAAGSDIPLTRAEWYGLISAAGHKVP</sequence>
<keyword evidence="3" id="KW-1185">Reference proteome</keyword>
<dbReference type="AlphaFoldDB" id="A0A031FVY4"/>
<dbReference type="InterPro" id="IPR023210">
    <property type="entry name" value="NADP_OxRdtase_dom"/>
</dbReference>
<dbReference type="SUPFAM" id="SSF51430">
    <property type="entry name" value="NAD(P)-linked oxidoreductase"/>
    <property type="match status" value="1"/>
</dbReference>
<evidence type="ECO:0000259" key="1">
    <source>
        <dbReference type="Pfam" id="PF00248"/>
    </source>
</evidence>
<organism evidence="2 3">
    <name type="scientific">Microbacterium oleivorans</name>
    <dbReference type="NCBI Taxonomy" id="273677"/>
    <lineage>
        <taxon>Bacteria</taxon>
        <taxon>Bacillati</taxon>
        <taxon>Actinomycetota</taxon>
        <taxon>Actinomycetes</taxon>
        <taxon>Micrococcales</taxon>
        <taxon>Microbacteriaceae</taxon>
        <taxon>Microbacterium</taxon>
    </lineage>
</organism>
<dbReference type="GO" id="GO:0005829">
    <property type="term" value="C:cytosol"/>
    <property type="evidence" value="ECO:0007669"/>
    <property type="project" value="TreeGrafter"/>
</dbReference>
<dbReference type="Pfam" id="PF00248">
    <property type="entry name" value="Aldo_ket_red"/>
    <property type="match status" value="1"/>
</dbReference>
<dbReference type="InterPro" id="IPR036812">
    <property type="entry name" value="NAD(P)_OxRdtase_dom_sf"/>
</dbReference>
<dbReference type="eggNOG" id="COG4989">
    <property type="taxonomic scope" value="Bacteria"/>
</dbReference>
<dbReference type="Gene3D" id="3.20.20.100">
    <property type="entry name" value="NADP-dependent oxidoreductase domain"/>
    <property type="match status" value="1"/>
</dbReference>
<dbReference type="PANTHER" id="PTHR43364:SF1">
    <property type="entry name" value="OXIDOREDUCTASE YDHF"/>
    <property type="match status" value="1"/>
</dbReference>
<comment type="caution">
    <text evidence="2">The sequence shown here is derived from an EMBL/GenBank/DDBJ whole genome shotgun (WGS) entry which is preliminary data.</text>
</comment>
<evidence type="ECO:0000313" key="2">
    <source>
        <dbReference type="EMBL" id="EZP27770.1"/>
    </source>
</evidence>
<accession>A0A031FVY4</accession>
<reference evidence="2 3" key="1">
    <citation type="submission" date="2014-03" db="EMBL/GenBank/DDBJ databases">
        <title>Draft Genome Sequences of 13 Willow Endophytes.</title>
        <authorList>
            <person name="Gan H.Y."/>
            <person name="Gan H.M."/>
            <person name="Savka M.A."/>
            <person name="Hudson A.O."/>
        </authorList>
    </citation>
    <scope>NUCLEOTIDE SEQUENCE [LARGE SCALE GENOMIC DNA]</scope>
    <source>
        <strain evidence="2 3">RIT293</strain>
    </source>
</reference>
<dbReference type="CDD" id="cd19092">
    <property type="entry name" value="AKR_BsYcsN_EcYdhF-like"/>
    <property type="match status" value="1"/>
</dbReference>
<dbReference type="InterPro" id="IPR050523">
    <property type="entry name" value="AKR_Detox_Biosynth"/>
</dbReference>
<proteinExistence type="predicted"/>